<evidence type="ECO:0000313" key="3">
    <source>
        <dbReference type="Proteomes" id="UP000266841"/>
    </source>
</evidence>
<feature type="transmembrane region" description="Helical" evidence="1">
    <location>
        <begin position="48"/>
        <end position="67"/>
    </location>
</feature>
<organism evidence="2 3">
    <name type="scientific">Thalassiosira oceanica</name>
    <name type="common">Marine diatom</name>
    <dbReference type="NCBI Taxonomy" id="159749"/>
    <lineage>
        <taxon>Eukaryota</taxon>
        <taxon>Sar</taxon>
        <taxon>Stramenopiles</taxon>
        <taxon>Ochrophyta</taxon>
        <taxon>Bacillariophyta</taxon>
        <taxon>Coscinodiscophyceae</taxon>
        <taxon>Thalassiosirophycidae</taxon>
        <taxon>Thalassiosirales</taxon>
        <taxon>Thalassiosiraceae</taxon>
        <taxon>Thalassiosira</taxon>
    </lineage>
</organism>
<protein>
    <submittedName>
        <fullName evidence="2">Uncharacterized protein</fullName>
    </submittedName>
</protein>
<accession>K0RNH8</accession>
<keyword evidence="1" id="KW-0472">Membrane</keyword>
<dbReference type="AlphaFoldDB" id="K0RNH8"/>
<keyword evidence="1" id="KW-1133">Transmembrane helix</keyword>
<dbReference type="OrthoDB" id="1045822at2759"/>
<evidence type="ECO:0000313" key="2">
    <source>
        <dbReference type="EMBL" id="EJK48307.1"/>
    </source>
</evidence>
<proteinExistence type="predicted"/>
<comment type="caution">
    <text evidence="2">The sequence shown here is derived from an EMBL/GenBank/DDBJ whole genome shotgun (WGS) entry which is preliminary data.</text>
</comment>
<feature type="transmembrane region" description="Helical" evidence="1">
    <location>
        <begin position="87"/>
        <end position="105"/>
    </location>
</feature>
<keyword evidence="1" id="KW-0812">Transmembrane</keyword>
<name>K0RNH8_THAOC</name>
<gene>
    <name evidence="2" type="ORF">THAOC_32909</name>
</gene>
<reference evidence="2 3" key="1">
    <citation type="journal article" date="2012" name="Genome Biol.">
        <title>Genome and low-iron response of an oceanic diatom adapted to chronic iron limitation.</title>
        <authorList>
            <person name="Lommer M."/>
            <person name="Specht M."/>
            <person name="Roy A.S."/>
            <person name="Kraemer L."/>
            <person name="Andreson R."/>
            <person name="Gutowska M.A."/>
            <person name="Wolf J."/>
            <person name="Bergner S.V."/>
            <person name="Schilhabel M.B."/>
            <person name="Klostermeier U.C."/>
            <person name="Beiko R.G."/>
            <person name="Rosenstiel P."/>
            <person name="Hippler M."/>
            <person name="Laroche J."/>
        </authorList>
    </citation>
    <scope>NUCLEOTIDE SEQUENCE [LARGE SCALE GENOMIC DNA]</scope>
    <source>
        <strain evidence="2 3">CCMP1005</strain>
    </source>
</reference>
<evidence type="ECO:0000256" key="1">
    <source>
        <dbReference type="SAM" id="Phobius"/>
    </source>
</evidence>
<keyword evidence="3" id="KW-1185">Reference proteome</keyword>
<dbReference type="Proteomes" id="UP000266841">
    <property type="component" value="Unassembled WGS sequence"/>
</dbReference>
<sequence>MGFATAACSGAVTTRCGWQSLLGQVQNRLRLNSLGVRANPGDRSPFKVLLGISIFTILLNVLFPSLMWANTDPYTRLPSEGSFAIELVYRVISIALGVFSINVILKTRLHIRERSRIPETRCCGCEDCCCALWCGCCAVAQMARHTADYETCAAKCCSETGLPVEAPQLQFGGTEIV</sequence>
<dbReference type="EMBL" id="AGNL01046013">
    <property type="protein sequence ID" value="EJK48307.1"/>
    <property type="molecule type" value="Genomic_DNA"/>
</dbReference>